<name>A0ABQ4XIX6_9ASTR</name>
<keyword evidence="3" id="KW-1185">Reference proteome</keyword>
<evidence type="ECO:0000313" key="3">
    <source>
        <dbReference type="Proteomes" id="UP001151760"/>
    </source>
</evidence>
<feature type="region of interest" description="Disordered" evidence="1">
    <location>
        <begin position="198"/>
        <end position="220"/>
    </location>
</feature>
<organism evidence="2 3">
    <name type="scientific">Tanacetum coccineum</name>
    <dbReference type="NCBI Taxonomy" id="301880"/>
    <lineage>
        <taxon>Eukaryota</taxon>
        <taxon>Viridiplantae</taxon>
        <taxon>Streptophyta</taxon>
        <taxon>Embryophyta</taxon>
        <taxon>Tracheophyta</taxon>
        <taxon>Spermatophyta</taxon>
        <taxon>Magnoliopsida</taxon>
        <taxon>eudicotyledons</taxon>
        <taxon>Gunneridae</taxon>
        <taxon>Pentapetalae</taxon>
        <taxon>asterids</taxon>
        <taxon>campanulids</taxon>
        <taxon>Asterales</taxon>
        <taxon>Asteraceae</taxon>
        <taxon>Asteroideae</taxon>
        <taxon>Anthemideae</taxon>
        <taxon>Anthemidinae</taxon>
        <taxon>Tanacetum</taxon>
    </lineage>
</organism>
<comment type="caution">
    <text evidence="2">The sequence shown here is derived from an EMBL/GenBank/DDBJ whole genome shotgun (WGS) entry which is preliminary data.</text>
</comment>
<dbReference type="Proteomes" id="UP001151760">
    <property type="component" value="Unassembled WGS sequence"/>
</dbReference>
<gene>
    <name evidence="2" type="ORF">Tco_0679301</name>
</gene>
<accession>A0ABQ4XIX6</accession>
<sequence>MIRVGALTKNRHLNFVFLERVEDACKKDQGKFPEPPKVILSCSDAKEKGIIRYKWPSKDEVSSALLTGTEEVLCLKSYKKTFHSVRAINMKRNPKKCFFAVKEELFLRHAYHHEGSSILFLRIRKHKCGIVGQKREEAISHLLCQQGIARGQVLSKPENLGSVARWAFELGMHKIEFKGRNFIKGQILTDLLAETPSDPNEEKIKKRRKQTRTLKDQSRMESVYRGQPQACWLEWNDVGESGFFEVDGGFNGEDFLLGDGGFNLQGFLDSNVSMVDEGSFVASIRKG</sequence>
<reference evidence="2" key="2">
    <citation type="submission" date="2022-01" db="EMBL/GenBank/DDBJ databases">
        <authorList>
            <person name="Yamashiro T."/>
            <person name="Shiraishi A."/>
            <person name="Satake H."/>
            <person name="Nakayama K."/>
        </authorList>
    </citation>
    <scope>NUCLEOTIDE SEQUENCE</scope>
</reference>
<proteinExistence type="predicted"/>
<evidence type="ECO:0000256" key="1">
    <source>
        <dbReference type="SAM" id="MobiDB-lite"/>
    </source>
</evidence>
<protein>
    <submittedName>
        <fullName evidence="2">Uncharacterized protein</fullName>
    </submittedName>
</protein>
<dbReference type="EMBL" id="BQNB010009526">
    <property type="protein sequence ID" value="GJS64737.1"/>
    <property type="molecule type" value="Genomic_DNA"/>
</dbReference>
<evidence type="ECO:0000313" key="2">
    <source>
        <dbReference type="EMBL" id="GJS64737.1"/>
    </source>
</evidence>
<reference evidence="2" key="1">
    <citation type="journal article" date="2022" name="Int. J. Mol. Sci.">
        <title>Draft Genome of Tanacetum Coccineum: Genomic Comparison of Closely Related Tanacetum-Family Plants.</title>
        <authorList>
            <person name="Yamashiro T."/>
            <person name="Shiraishi A."/>
            <person name="Nakayama K."/>
            <person name="Satake H."/>
        </authorList>
    </citation>
    <scope>NUCLEOTIDE SEQUENCE</scope>
</reference>